<dbReference type="OrthoDB" id="1457600at2759"/>
<comment type="caution">
    <text evidence="2">The sequence shown here is derived from an EMBL/GenBank/DDBJ whole genome shotgun (WGS) entry which is preliminary data.</text>
</comment>
<dbReference type="AlphaFoldDB" id="A0A371HWQ9"/>
<accession>A0A371HWQ9</accession>
<sequence length="120" mass="13933">MSKQVSSNTSQQEKLLLNPFEVSDDQILEKVYITHFHCVEKYDVGSLYSVASNVINHSIEIADLIIKNDQQINQEREETGPLMSFPRLPALKRIVCQREKEGVFLSHVLFSDRHYKQKKN</sequence>
<feature type="non-terminal residue" evidence="2">
    <location>
        <position position="1"/>
    </location>
</feature>
<evidence type="ECO:0000313" key="2">
    <source>
        <dbReference type="EMBL" id="RDY07241.1"/>
    </source>
</evidence>
<proteinExistence type="predicted"/>
<organism evidence="2 3">
    <name type="scientific">Mucuna pruriens</name>
    <name type="common">Velvet bean</name>
    <name type="synonym">Dolichos pruriens</name>
    <dbReference type="NCBI Taxonomy" id="157652"/>
    <lineage>
        <taxon>Eukaryota</taxon>
        <taxon>Viridiplantae</taxon>
        <taxon>Streptophyta</taxon>
        <taxon>Embryophyta</taxon>
        <taxon>Tracheophyta</taxon>
        <taxon>Spermatophyta</taxon>
        <taxon>Magnoliopsida</taxon>
        <taxon>eudicotyledons</taxon>
        <taxon>Gunneridae</taxon>
        <taxon>Pentapetalae</taxon>
        <taxon>rosids</taxon>
        <taxon>fabids</taxon>
        <taxon>Fabales</taxon>
        <taxon>Fabaceae</taxon>
        <taxon>Papilionoideae</taxon>
        <taxon>50 kb inversion clade</taxon>
        <taxon>NPAAA clade</taxon>
        <taxon>indigoferoid/millettioid clade</taxon>
        <taxon>Phaseoleae</taxon>
        <taxon>Mucuna</taxon>
    </lineage>
</organism>
<dbReference type="Proteomes" id="UP000257109">
    <property type="component" value="Unassembled WGS sequence"/>
</dbReference>
<name>A0A371HWQ9_MUCPR</name>
<reference evidence="2" key="1">
    <citation type="submission" date="2018-05" db="EMBL/GenBank/DDBJ databases">
        <title>Draft genome of Mucuna pruriens seed.</title>
        <authorList>
            <person name="Nnadi N.E."/>
            <person name="Vos R."/>
            <person name="Hasami M.H."/>
            <person name="Devisetty U.K."/>
            <person name="Aguiy J.C."/>
        </authorList>
    </citation>
    <scope>NUCLEOTIDE SEQUENCE [LARGE SCALE GENOMIC DNA]</scope>
    <source>
        <strain evidence="2">JCA_2017</strain>
    </source>
</reference>
<gene>
    <name evidence="2" type="ORF">CR513_08674</name>
</gene>
<dbReference type="STRING" id="157652.A0A371HWQ9"/>
<dbReference type="Pfam" id="PF14576">
    <property type="entry name" value="SEO_N"/>
    <property type="match status" value="1"/>
</dbReference>
<dbReference type="InterPro" id="IPR027942">
    <property type="entry name" value="SEO_N"/>
</dbReference>
<evidence type="ECO:0000313" key="3">
    <source>
        <dbReference type="Proteomes" id="UP000257109"/>
    </source>
</evidence>
<dbReference type="EMBL" id="QJKJ01001517">
    <property type="protein sequence ID" value="RDY07241.1"/>
    <property type="molecule type" value="Genomic_DNA"/>
</dbReference>
<keyword evidence="3" id="KW-1185">Reference proteome</keyword>
<feature type="domain" description="Sieve element occlusion N-terminal" evidence="1">
    <location>
        <begin position="23"/>
        <end position="85"/>
    </location>
</feature>
<evidence type="ECO:0000259" key="1">
    <source>
        <dbReference type="Pfam" id="PF14576"/>
    </source>
</evidence>
<protein>
    <recommendedName>
        <fullName evidence="1">Sieve element occlusion N-terminal domain-containing protein</fullName>
    </recommendedName>
</protein>